<dbReference type="PANTHER" id="PTHR26379">
    <property type="entry name" value="BTB/POZ AND MATH DOMAIN-CONTAINING PROTEIN 1"/>
    <property type="match status" value="1"/>
</dbReference>
<reference evidence="5" key="1">
    <citation type="journal article" date="2014" name="Science">
        <title>Ancient hybridizations among the ancestral genomes of bread wheat.</title>
        <authorList>
            <consortium name="International Wheat Genome Sequencing Consortium,"/>
            <person name="Marcussen T."/>
            <person name="Sandve S.R."/>
            <person name="Heier L."/>
            <person name="Spannagl M."/>
            <person name="Pfeifer M."/>
            <person name="Jakobsen K.S."/>
            <person name="Wulff B.B."/>
            <person name="Steuernagel B."/>
            <person name="Mayer K.F."/>
            <person name="Olsen O.A."/>
        </authorList>
    </citation>
    <scope>NUCLEOTIDE SEQUENCE [LARGE SCALE GENOMIC DNA]</scope>
    <source>
        <strain evidence="5">cv. AL8/78</strain>
    </source>
</reference>
<feature type="domain" description="BTB" evidence="3">
    <location>
        <begin position="1"/>
        <end position="52"/>
    </location>
</feature>
<evidence type="ECO:0000256" key="2">
    <source>
        <dbReference type="ARBA" id="ARBA00010846"/>
    </source>
</evidence>
<evidence type="ECO:0000313" key="4">
    <source>
        <dbReference type="EnsemblPlants" id="AET7Gv20127300.1"/>
    </source>
</evidence>
<dbReference type="Gene3D" id="1.25.40.420">
    <property type="match status" value="1"/>
</dbReference>
<comment type="pathway">
    <text evidence="1">Protein modification; protein ubiquitination.</text>
</comment>
<dbReference type="Proteomes" id="UP000015105">
    <property type="component" value="Chromosome 7D"/>
</dbReference>
<keyword evidence="5" id="KW-1185">Reference proteome</keyword>
<evidence type="ECO:0000259" key="3">
    <source>
        <dbReference type="PROSITE" id="PS50097"/>
    </source>
</evidence>
<dbReference type="Pfam" id="PF24570">
    <property type="entry name" value="BACK_BPM_SPOP"/>
    <property type="match status" value="1"/>
</dbReference>
<dbReference type="Gene3D" id="3.30.710.10">
    <property type="entry name" value="Potassium Channel Kv1.1, Chain A"/>
    <property type="match status" value="1"/>
</dbReference>
<dbReference type="InterPro" id="IPR011333">
    <property type="entry name" value="SKP1/BTB/POZ_sf"/>
</dbReference>
<protein>
    <recommendedName>
        <fullName evidence="3">BTB domain-containing protein</fullName>
    </recommendedName>
</protein>
<dbReference type="PANTHER" id="PTHR26379:SF316">
    <property type="entry name" value="MATH DOMAIN-CONTAINING PROTEIN"/>
    <property type="match status" value="1"/>
</dbReference>
<reference evidence="4" key="4">
    <citation type="submission" date="2019-03" db="UniProtKB">
        <authorList>
            <consortium name="EnsemblPlants"/>
        </authorList>
    </citation>
    <scope>IDENTIFICATION</scope>
</reference>
<dbReference type="AlphaFoldDB" id="A0A453QI83"/>
<reference evidence="4" key="3">
    <citation type="journal article" date="2017" name="Nature">
        <title>Genome sequence of the progenitor of the wheat D genome Aegilops tauschii.</title>
        <authorList>
            <person name="Luo M.C."/>
            <person name="Gu Y.Q."/>
            <person name="Puiu D."/>
            <person name="Wang H."/>
            <person name="Twardziok S.O."/>
            <person name="Deal K.R."/>
            <person name="Huo N."/>
            <person name="Zhu T."/>
            <person name="Wang L."/>
            <person name="Wang Y."/>
            <person name="McGuire P.E."/>
            <person name="Liu S."/>
            <person name="Long H."/>
            <person name="Ramasamy R.K."/>
            <person name="Rodriguez J.C."/>
            <person name="Van S.L."/>
            <person name="Yuan L."/>
            <person name="Wang Z."/>
            <person name="Xia Z."/>
            <person name="Xiao L."/>
            <person name="Anderson O.D."/>
            <person name="Ouyang S."/>
            <person name="Liang Y."/>
            <person name="Zimin A.V."/>
            <person name="Pertea G."/>
            <person name="Qi P."/>
            <person name="Bennetzen J.L."/>
            <person name="Dai X."/>
            <person name="Dawson M.W."/>
            <person name="Muller H.G."/>
            <person name="Kugler K."/>
            <person name="Rivarola-Duarte L."/>
            <person name="Spannagl M."/>
            <person name="Mayer K.F.X."/>
            <person name="Lu F.H."/>
            <person name="Bevan M.W."/>
            <person name="Leroy P."/>
            <person name="Li P."/>
            <person name="You F.M."/>
            <person name="Sun Q."/>
            <person name="Liu Z."/>
            <person name="Lyons E."/>
            <person name="Wicker T."/>
            <person name="Salzberg S.L."/>
            <person name="Devos K.M."/>
            <person name="Dvorak J."/>
        </authorList>
    </citation>
    <scope>NUCLEOTIDE SEQUENCE [LARGE SCALE GENOMIC DNA]</scope>
    <source>
        <strain evidence="4">cv. AL8/78</strain>
    </source>
</reference>
<dbReference type="STRING" id="200361.A0A453QI83"/>
<proteinExistence type="inferred from homology"/>
<reference evidence="5" key="2">
    <citation type="journal article" date="2017" name="Nat. Plants">
        <title>The Aegilops tauschii genome reveals multiple impacts of transposons.</title>
        <authorList>
            <person name="Zhao G."/>
            <person name="Zou C."/>
            <person name="Li K."/>
            <person name="Wang K."/>
            <person name="Li T."/>
            <person name="Gao L."/>
            <person name="Zhang X."/>
            <person name="Wang H."/>
            <person name="Yang Z."/>
            <person name="Liu X."/>
            <person name="Jiang W."/>
            <person name="Mao L."/>
            <person name="Kong X."/>
            <person name="Jiao Y."/>
            <person name="Jia J."/>
        </authorList>
    </citation>
    <scope>NUCLEOTIDE SEQUENCE [LARGE SCALE GENOMIC DNA]</scope>
    <source>
        <strain evidence="5">cv. AL8/78</strain>
    </source>
</reference>
<reference evidence="4" key="5">
    <citation type="journal article" date="2021" name="G3 (Bethesda)">
        <title>Aegilops tauschii genome assembly Aet v5.0 features greater sequence contiguity and improved annotation.</title>
        <authorList>
            <person name="Wang L."/>
            <person name="Zhu T."/>
            <person name="Rodriguez J.C."/>
            <person name="Deal K.R."/>
            <person name="Dubcovsky J."/>
            <person name="McGuire P.E."/>
            <person name="Lux T."/>
            <person name="Spannagl M."/>
            <person name="Mayer K.F.X."/>
            <person name="Baldrich P."/>
            <person name="Meyers B.C."/>
            <person name="Huo N."/>
            <person name="Gu Y.Q."/>
            <person name="Zhou H."/>
            <person name="Devos K.M."/>
            <person name="Bennetzen J.L."/>
            <person name="Unver T."/>
            <person name="Budak H."/>
            <person name="Gulick P.J."/>
            <person name="Galiba G."/>
            <person name="Kalapos B."/>
            <person name="Nelson D.R."/>
            <person name="Li P."/>
            <person name="You F.M."/>
            <person name="Luo M.C."/>
            <person name="Dvorak J."/>
        </authorList>
    </citation>
    <scope>NUCLEOTIDE SEQUENCE [LARGE SCALE GENOMIC DNA]</scope>
    <source>
        <strain evidence="4">cv. AL8/78</strain>
    </source>
</reference>
<dbReference type="PROSITE" id="PS50097">
    <property type="entry name" value="BTB"/>
    <property type="match status" value="1"/>
</dbReference>
<sequence length="173" mass="19044">IPAHRWVLEARSPVFKADLAHASTTGENIAELRVDGMDAEVCKELLQFIYTDSPPQQIEVAVVEGLLAAADRYELEKLKLVCEEALCKIIDTRSVAATLALAERHRCPALREACMQFLSSPGNLKAVMASDGFEQLKTGCPSALLELLVKNMLTHEQQISTSSQIDSYSNRTK</sequence>
<dbReference type="Pfam" id="PF00651">
    <property type="entry name" value="BTB"/>
    <property type="match status" value="1"/>
</dbReference>
<dbReference type="InterPro" id="IPR000210">
    <property type="entry name" value="BTB/POZ_dom"/>
</dbReference>
<organism evidence="4 5">
    <name type="scientific">Aegilops tauschii subsp. strangulata</name>
    <name type="common">Goatgrass</name>
    <dbReference type="NCBI Taxonomy" id="200361"/>
    <lineage>
        <taxon>Eukaryota</taxon>
        <taxon>Viridiplantae</taxon>
        <taxon>Streptophyta</taxon>
        <taxon>Embryophyta</taxon>
        <taxon>Tracheophyta</taxon>
        <taxon>Spermatophyta</taxon>
        <taxon>Magnoliopsida</taxon>
        <taxon>Liliopsida</taxon>
        <taxon>Poales</taxon>
        <taxon>Poaceae</taxon>
        <taxon>BOP clade</taxon>
        <taxon>Pooideae</taxon>
        <taxon>Triticodae</taxon>
        <taxon>Triticeae</taxon>
        <taxon>Triticinae</taxon>
        <taxon>Aegilops</taxon>
    </lineage>
</organism>
<evidence type="ECO:0000256" key="1">
    <source>
        <dbReference type="ARBA" id="ARBA00004906"/>
    </source>
</evidence>
<dbReference type="Gramene" id="AET7Gv20127300.1">
    <property type="protein sequence ID" value="AET7Gv20127300.1"/>
    <property type="gene ID" value="AET7Gv20127300"/>
</dbReference>
<dbReference type="InterPro" id="IPR056423">
    <property type="entry name" value="BACK_BPM_SPOP"/>
</dbReference>
<dbReference type="GO" id="GO:0016567">
    <property type="term" value="P:protein ubiquitination"/>
    <property type="evidence" value="ECO:0007669"/>
    <property type="project" value="InterPro"/>
</dbReference>
<dbReference type="SUPFAM" id="SSF54695">
    <property type="entry name" value="POZ domain"/>
    <property type="match status" value="1"/>
</dbReference>
<evidence type="ECO:0000313" key="5">
    <source>
        <dbReference type="Proteomes" id="UP000015105"/>
    </source>
</evidence>
<dbReference type="SMART" id="SM00225">
    <property type="entry name" value="BTB"/>
    <property type="match status" value="1"/>
</dbReference>
<dbReference type="InterPro" id="IPR045005">
    <property type="entry name" value="BPM1-6"/>
</dbReference>
<dbReference type="EnsemblPlants" id="AET7Gv20127300.1">
    <property type="protein sequence ID" value="AET7Gv20127300.1"/>
    <property type="gene ID" value="AET7Gv20127300"/>
</dbReference>
<name>A0A453QI83_AEGTS</name>
<accession>A0A453QI83</accession>
<comment type="similarity">
    <text evidence="2">Belongs to the Tdpoz family.</text>
</comment>